<dbReference type="KEGG" id="caby:Cabys_1057"/>
<dbReference type="Proteomes" id="UP000004671">
    <property type="component" value="Chromosome"/>
</dbReference>
<accession>H1XWN9</accession>
<keyword evidence="1" id="KW-0121">Carboxypeptidase</keyword>
<dbReference type="AlphaFoldDB" id="H1XWN9"/>
<dbReference type="HOGENOM" id="CLU_2104475_0_0_0"/>
<evidence type="ECO:0000313" key="2">
    <source>
        <dbReference type="EMBL" id="EHO41877.1"/>
    </source>
</evidence>
<evidence type="ECO:0000313" key="1">
    <source>
        <dbReference type="EMBL" id="APF17806.1"/>
    </source>
</evidence>
<dbReference type="RefSeq" id="WP_006929059.1">
    <property type="nucleotide sequence ID" value="NZ_CM001402.1"/>
</dbReference>
<proteinExistence type="predicted"/>
<dbReference type="EMBL" id="CM001402">
    <property type="protein sequence ID" value="EHO41877.1"/>
    <property type="molecule type" value="Genomic_DNA"/>
</dbReference>
<gene>
    <name evidence="1" type="ORF">Cabys_1057</name>
    <name evidence="2" type="ORF">Calab_2267</name>
</gene>
<keyword evidence="1" id="KW-0378">Hydrolase</keyword>
<keyword evidence="1" id="KW-0645">Protease</keyword>
<dbReference type="Pfam" id="PF13620">
    <property type="entry name" value="CarboxypepD_reg"/>
    <property type="match status" value="1"/>
</dbReference>
<keyword evidence="3" id="KW-1185">Reference proteome</keyword>
<name>H1XWN9_CALAY</name>
<reference evidence="2 3" key="1">
    <citation type="submission" date="2011-09" db="EMBL/GenBank/DDBJ databases">
        <title>The permanent draft genome of Caldithrix abyssi DSM 13497.</title>
        <authorList>
            <consortium name="US DOE Joint Genome Institute (JGI-PGF)"/>
            <person name="Lucas S."/>
            <person name="Han J."/>
            <person name="Lapidus A."/>
            <person name="Bruce D."/>
            <person name="Goodwin L."/>
            <person name="Pitluck S."/>
            <person name="Peters L."/>
            <person name="Kyrpides N."/>
            <person name="Mavromatis K."/>
            <person name="Ivanova N."/>
            <person name="Mikhailova N."/>
            <person name="Chertkov O."/>
            <person name="Detter J.C."/>
            <person name="Tapia R."/>
            <person name="Han C."/>
            <person name="Land M."/>
            <person name="Hauser L."/>
            <person name="Markowitz V."/>
            <person name="Cheng J.-F."/>
            <person name="Hugenholtz P."/>
            <person name="Woyke T."/>
            <person name="Wu D."/>
            <person name="Spring S."/>
            <person name="Brambilla E."/>
            <person name="Klenk H.-P."/>
            <person name="Eisen J.A."/>
        </authorList>
    </citation>
    <scope>NUCLEOTIDE SEQUENCE [LARGE SCALE GENOMIC DNA]</scope>
    <source>
        <strain evidence="2 3">DSM 13497</strain>
    </source>
</reference>
<dbReference type="GO" id="GO:0030246">
    <property type="term" value="F:carbohydrate binding"/>
    <property type="evidence" value="ECO:0007669"/>
    <property type="project" value="InterPro"/>
</dbReference>
<dbReference type="OrthoDB" id="9815657at2"/>
<evidence type="ECO:0000313" key="4">
    <source>
        <dbReference type="Proteomes" id="UP000183868"/>
    </source>
</evidence>
<dbReference type="GO" id="GO:0004180">
    <property type="term" value="F:carboxypeptidase activity"/>
    <property type="evidence" value="ECO:0007669"/>
    <property type="project" value="UniProtKB-KW"/>
</dbReference>
<sequence precursor="true">MKALISIFFISLLPFLVFGQNGKLEGIVRELYSGKPVNHVQVKLIPSNLTMETDSTGAFQFDSLAVGEYSVIFTKIGYLQHVVPCVKIEPDSAAYLRIILEKVPPPVKDPIAPVK</sequence>
<dbReference type="InParanoid" id="H1XWN9"/>
<evidence type="ECO:0000313" key="3">
    <source>
        <dbReference type="Proteomes" id="UP000004671"/>
    </source>
</evidence>
<organism evidence="2 3">
    <name type="scientific">Caldithrix abyssi DSM 13497</name>
    <dbReference type="NCBI Taxonomy" id="880073"/>
    <lineage>
        <taxon>Bacteria</taxon>
        <taxon>Pseudomonadati</taxon>
        <taxon>Calditrichota</taxon>
        <taxon>Calditrichia</taxon>
        <taxon>Calditrichales</taxon>
        <taxon>Calditrichaceae</taxon>
        <taxon>Caldithrix</taxon>
    </lineage>
</organism>
<dbReference type="InterPro" id="IPR013784">
    <property type="entry name" value="Carb-bd-like_fold"/>
</dbReference>
<dbReference type="PaxDb" id="880073-Calab_2267"/>
<dbReference type="Proteomes" id="UP000183868">
    <property type="component" value="Chromosome"/>
</dbReference>
<dbReference type="SUPFAM" id="SSF49452">
    <property type="entry name" value="Starch-binding domain-like"/>
    <property type="match status" value="1"/>
</dbReference>
<dbReference type="EMBL" id="CP018099">
    <property type="protein sequence ID" value="APF17806.1"/>
    <property type="molecule type" value="Genomic_DNA"/>
</dbReference>
<dbReference type="Gene3D" id="2.60.40.1120">
    <property type="entry name" value="Carboxypeptidase-like, regulatory domain"/>
    <property type="match status" value="1"/>
</dbReference>
<reference evidence="1 4" key="2">
    <citation type="submission" date="2016-11" db="EMBL/GenBank/DDBJ databases">
        <title>Genomic analysis of Caldithrix abyssi and proposal of a novel bacterial phylum Caldithrichaeota.</title>
        <authorList>
            <person name="Kublanov I."/>
            <person name="Sigalova O."/>
            <person name="Gavrilov S."/>
            <person name="Lebedinsky A."/>
            <person name="Ivanova N."/>
            <person name="Daum C."/>
            <person name="Reddy T."/>
            <person name="Klenk H.P."/>
            <person name="Goker M."/>
            <person name="Reva O."/>
            <person name="Miroshnichenko M."/>
            <person name="Kyprides N."/>
            <person name="Woyke T."/>
            <person name="Gelfand M."/>
        </authorList>
    </citation>
    <scope>NUCLEOTIDE SEQUENCE [LARGE SCALE GENOMIC DNA]</scope>
    <source>
        <strain evidence="1 4">LF13</strain>
    </source>
</reference>
<protein>
    <submittedName>
        <fullName evidence="1">Carboxypeptidase regulatory-like domain-containing protein</fullName>
    </submittedName>
</protein>